<keyword evidence="9" id="KW-0804">Transcription</keyword>
<dbReference type="EMBL" id="JBEDUW010000005">
    <property type="protein sequence ID" value="KAK9926457.1"/>
    <property type="molecule type" value="Genomic_DNA"/>
</dbReference>
<evidence type="ECO:0000256" key="7">
    <source>
        <dbReference type="ARBA" id="ARBA00023136"/>
    </source>
</evidence>
<keyword evidence="10" id="KW-0539">Nucleus</keyword>
<feature type="region of interest" description="Disordered" evidence="11">
    <location>
        <begin position="183"/>
        <end position="214"/>
    </location>
</feature>
<comment type="caution">
    <text evidence="14">The sequence shown here is derived from an EMBL/GenBank/DDBJ whole genome shotgun (WGS) entry which is preliminary data.</text>
</comment>
<keyword evidence="7 12" id="KW-0472">Membrane</keyword>
<evidence type="ECO:0000256" key="11">
    <source>
        <dbReference type="SAM" id="MobiDB-lite"/>
    </source>
</evidence>
<evidence type="ECO:0000256" key="4">
    <source>
        <dbReference type="ARBA" id="ARBA00022989"/>
    </source>
</evidence>
<keyword evidence="8" id="KW-0010">Activator</keyword>
<dbReference type="AlphaFoldDB" id="A0AAW1WQA1"/>
<evidence type="ECO:0000256" key="10">
    <source>
        <dbReference type="ARBA" id="ARBA00023242"/>
    </source>
</evidence>
<organism evidence="14 15">
    <name type="scientific">Rubus argutus</name>
    <name type="common">Southern blackberry</name>
    <dbReference type="NCBI Taxonomy" id="59490"/>
    <lineage>
        <taxon>Eukaryota</taxon>
        <taxon>Viridiplantae</taxon>
        <taxon>Streptophyta</taxon>
        <taxon>Embryophyta</taxon>
        <taxon>Tracheophyta</taxon>
        <taxon>Spermatophyta</taxon>
        <taxon>Magnoliopsida</taxon>
        <taxon>eudicotyledons</taxon>
        <taxon>Gunneridae</taxon>
        <taxon>Pentapetalae</taxon>
        <taxon>rosids</taxon>
        <taxon>fabids</taxon>
        <taxon>Rosales</taxon>
        <taxon>Rosaceae</taxon>
        <taxon>Rosoideae</taxon>
        <taxon>Rosoideae incertae sedis</taxon>
        <taxon>Rubus</taxon>
    </lineage>
</organism>
<evidence type="ECO:0000256" key="2">
    <source>
        <dbReference type="ARBA" id="ARBA00004167"/>
    </source>
</evidence>
<dbReference type="Gene3D" id="2.170.150.80">
    <property type="entry name" value="NAC domain"/>
    <property type="match status" value="1"/>
</dbReference>
<keyword evidence="3 12" id="KW-0812">Transmembrane</keyword>
<feature type="region of interest" description="Disordered" evidence="11">
    <location>
        <begin position="459"/>
        <end position="536"/>
    </location>
</feature>
<feature type="region of interest" description="Disordered" evidence="11">
    <location>
        <begin position="680"/>
        <end position="702"/>
    </location>
</feature>
<dbReference type="PANTHER" id="PTHR31744">
    <property type="entry name" value="PROTEIN CUP-SHAPED COTYLEDON 2-RELATED"/>
    <property type="match status" value="1"/>
</dbReference>
<gene>
    <name evidence="14" type="ORF">M0R45_023687</name>
</gene>
<evidence type="ECO:0000313" key="15">
    <source>
        <dbReference type="Proteomes" id="UP001457282"/>
    </source>
</evidence>
<evidence type="ECO:0000256" key="6">
    <source>
        <dbReference type="ARBA" id="ARBA00023125"/>
    </source>
</evidence>
<evidence type="ECO:0000256" key="8">
    <source>
        <dbReference type="ARBA" id="ARBA00023159"/>
    </source>
</evidence>
<keyword evidence="4 12" id="KW-1133">Transmembrane helix</keyword>
<feature type="region of interest" description="Disordered" evidence="11">
    <location>
        <begin position="564"/>
        <end position="585"/>
    </location>
</feature>
<accession>A0AAW1WQA1</accession>
<protein>
    <recommendedName>
        <fullName evidence="13">NAC domain-containing protein</fullName>
    </recommendedName>
</protein>
<evidence type="ECO:0000256" key="12">
    <source>
        <dbReference type="SAM" id="Phobius"/>
    </source>
</evidence>
<evidence type="ECO:0000259" key="13">
    <source>
        <dbReference type="PROSITE" id="PS51005"/>
    </source>
</evidence>
<dbReference type="Pfam" id="PF02365">
    <property type="entry name" value="NAM"/>
    <property type="match status" value="1"/>
</dbReference>
<sequence>MAVLSMESLPLGFRFRPTDEELINHYLRLKINGRDSEVQVIPEIDVCKWEPWDLPKLSMIKSDDQEWFFFCPRDRKYPNGHRSNRATDAGYWKATGKDRTIKSRQFKSVSNNTGLVGMKKTLVFYRGRAPKGERTSWIMHEYRPTQKELDGTAPGQCAFVLCRLFHKPEEKAEVLKYDEVEQTGLSPTNSPDEASSDVVQETATPDMKGGKQSEGISRWLNDNSDHMTADTLTVPPIDSYMASDVEDHGPEEATIRGHHLPGENLGFYEPTGDQIDCKVFSPSHSQFNAELDYVGSPFTSDFGNYNNGLHFQDGTCEQDVSLTELLDVVFNNHYESSCEESTSQKNLAVDSESYLSDHAFMLQAVPPDNSWLNGSCGDTDTKMAQHNLEMRAPGLSNEQFDPEDMLQKTSFGSYQAEAPALLHDQKPRTGNMGYPSNSFADSAVNSVYHMSNNLDGSTRWQNVDNHSIDQVGGPSFKLRSRPPQERPNSKYMDQGSAQRRIRLNVSNHSKEEDEGQSTITEARDPVQESLTSDEEKEVHAMFDKEEEVTSRNYSINNERDLVGRTAITRKVRQSQEPSDSDKSITQGMASRRIRLAMHSSPVSVADSNARDTSHGQEDEVQSSIIEASEASEKTPNLNEQDVDCHPSKLDASRKIGKEPSTTVIDESKKTTEEAVTTKFRSRAGSDNSLQSSHMGMSVPSKAPSKHYGLTSALIISVGIPLLLTVFVAFSGIWISIRS</sequence>
<dbReference type="GO" id="GO:0016020">
    <property type="term" value="C:membrane"/>
    <property type="evidence" value="ECO:0007669"/>
    <property type="project" value="UniProtKB-SubCell"/>
</dbReference>
<dbReference type="GO" id="GO:0000976">
    <property type="term" value="F:transcription cis-regulatory region binding"/>
    <property type="evidence" value="ECO:0007669"/>
    <property type="project" value="UniProtKB-ARBA"/>
</dbReference>
<dbReference type="SUPFAM" id="SSF101941">
    <property type="entry name" value="NAC domain"/>
    <property type="match status" value="1"/>
</dbReference>
<dbReference type="InterPro" id="IPR003441">
    <property type="entry name" value="NAC-dom"/>
</dbReference>
<dbReference type="InterPro" id="IPR036093">
    <property type="entry name" value="NAC_dom_sf"/>
</dbReference>
<dbReference type="Proteomes" id="UP001457282">
    <property type="component" value="Unassembled WGS sequence"/>
</dbReference>
<dbReference type="GO" id="GO:0005634">
    <property type="term" value="C:nucleus"/>
    <property type="evidence" value="ECO:0007669"/>
    <property type="project" value="UniProtKB-SubCell"/>
</dbReference>
<keyword evidence="15" id="KW-1185">Reference proteome</keyword>
<dbReference type="PROSITE" id="PS51005">
    <property type="entry name" value="NAC"/>
    <property type="match status" value="1"/>
</dbReference>
<dbReference type="PANTHER" id="PTHR31744:SF216">
    <property type="entry name" value="NAC TRANSCRIPTION FACTOR"/>
    <property type="match status" value="1"/>
</dbReference>
<feature type="region of interest" description="Disordered" evidence="11">
    <location>
        <begin position="597"/>
        <end position="619"/>
    </location>
</feature>
<keyword evidence="5" id="KW-0805">Transcription regulation</keyword>
<evidence type="ECO:0000256" key="3">
    <source>
        <dbReference type="ARBA" id="ARBA00022692"/>
    </source>
</evidence>
<feature type="transmembrane region" description="Helical" evidence="12">
    <location>
        <begin position="707"/>
        <end position="734"/>
    </location>
</feature>
<feature type="domain" description="NAC" evidence="13">
    <location>
        <begin position="9"/>
        <end position="167"/>
    </location>
</feature>
<feature type="compositionally biased region" description="Polar residues" evidence="11">
    <location>
        <begin position="183"/>
        <end position="203"/>
    </location>
</feature>
<evidence type="ECO:0000256" key="5">
    <source>
        <dbReference type="ARBA" id="ARBA00023015"/>
    </source>
</evidence>
<evidence type="ECO:0000313" key="14">
    <source>
        <dbReference type="EMBL" id="KAK9926457.1"/>
    </source>
</evidence>
<keyword evidence="6" id="KW-0238">DNA-binding</keyword>
<reference evidence="14 15" key="1">
    <citation type="journal article" date="2023" name="G3 (Bethesda)">
        <title>A chromosome-length genome assembly and annotation of blackberry (Rubus argutus, cv. 'Hillquist').</title>
        <authorList>
            <person name="Bruna T."/>
            <person name="Aryal R."/>
            <person name="Dudchenko O."/>
            <person name="Sargent D.J."/>
            <person name="Mead D."/>
            <person name="Buti M."/>
            <person name="Cavallini A."/>
            <person name="Hytonen T."/>
            <person name="Andres J."/>
            <person name="Pham M."/>
            <person name="Weisz D."/>
            <person name="Mascagni F."/>
            <person name="Usai G."/>
            <person name="Natali L."/>
            <person name="Bassil N."/>
            <person name="Fernandez G.E."/>
            <person name="Lomsadze A."/>
            <person name="Armour M."/>
            <person name="Olukolu B."/>
            <person name="Poorten T."/>
            <person name="Britton C."/>
            <person name="Davik J."/>
            <person name="Ashrafi H."/>
            <person name="Aiden E.L."/>
            <person name="Borodovsky M."/>
            <person name="Worthington M."/>
        </authorList>
    </citation>
    <scope>NUCLEOTIDE SEQUENCE [LARGE SCALE GENOMIC DNA]</scope>
    <source>
        <strain evidence="14">PI 553951</strain>
    </source>
</reference>
<evidence type="ECO:0000256" key="1">
    <source>
        <dbReference type="ARBA" id="ARBA00004123"/>
    </source>
</evidence>
<evidence type="ECO:0000256" key="9">
    <source>
        <dbReference type="ARBA" id="ARBA00023163"/>
    </source>
</evidence>
<dbReference type="GO" id="GO:0006355">
    <property type="term" value="P:regulation of DNA-templated transcription"/>
    <property type="evidence" value="ECO:0007669"/>
    <property type="project" value="InterPro"/>
</dbReference>
<feature type="compositionally biased region" description="Basic and acidic residues" evidence="11">
    <location>
        <begin position="608"/>
        <end position="617"/>
    </location>
</feature>
<feature type="compositionally biased region" description="Polar residues" evidence="11">
    <location>
        <begin position="684"/>
        <end position="694"/>
    </location>
</feature>
<dbReference type="FunFam" id="2.170.150.80:FF:000002">
    <property type="entry name" value="Nac domain-containing protein 86"/>
    <property type="match status" value="1"/>
</dbReference>
<comment type="subcellular location">
    <subcellularLocation>
        <location evidence="2">Membrane</location>
        <topology evidence="2">Single-pass membrane protein</topology>
    </subcellularLocation>
    <subcellularLocation>
        <location evidence="1">Nucleus</location>
    </subcellularLocation>
</comment>
<name>A0AAW1WQA1_RUBAR</name>
<proteinExistence type="predicted"/>